<reference evidence="2 3" key="1">
    <citation type="journal article" date="2024" name="Int. J. Syst. Evol. Microbiol.">
        <title>Paenibacillus hexagrammi sp. nov., a novel bacterium isolated from the gut content of Hexagrammos agrammus.</title>
        <authorList>
            <person name="Jung H.K."/>
            <person name="Kim D.G."/>
            <person name="Zin H."/>
            <person name="Park J."/>
            <person name="Jung H."/>
            <person name="Kim Y.O."/>
            <person name="Kong H.J."/>
            <person name="Kim J.W."/>
            <person name="Kim Y.S."/>
        </authorList>
    </citation>
    <scope>NUCLEOTIDE SEQUENCE [LARGE SCALE GENOMIC DNA]</scope>
    <source>
        <strain evidence="2 3">YPD9-1</strain>
    </source>
</reference>
<keyword evidence="1" id="KW-0472">Membrane</keyword>
<accession>A0ABY3SL74</accession>
<evidence type="ECO:0000256" key="1">
    <source>
        <dbReference type="SAM" id="Phobius"/>
    </source>
</evidence>
<keyword evidence="1" id="KW-1133">Transmembrane helix</keyword>
<feature type="transmembrane region" description="Helical" evidence="1">
    <location>
        <begin position="17"/>
        <end position="35"/>
    </location>
</feature>
<protein>
    <submittedName>
        <fullName evidence="2">Uncharacterized protein</fullName>
    </submittedName>
</protein>
<keyword evidence="3" id="KW-1185">Reference proteome</keyword>
<keyword evidence="1" id="KW-0812">Transmembrane</keyword>
<evidence type="ECO:0000313" key="2">
    <source>
        <dbReference type="EMBL" id="UJF34228.1"/>
    </source>
</evidence>
<sequence>MNRFLLDVQSFFQKNPVLLWVVVGLLGAVAFQQIMRAGESIGKMIYYLSH</sequence>
<dbReference type="RefSeq" id="WP_235120728.1">
    <property type="nucleotide sequence ID" value="NZ_CP090978.1"/>
</dbReference>
<evidence type="ECO:0000313" key="3">
    <source>
        <dbReference type="Proteomes" id="UP001649230"/>
    </source>
</evidence>
<name>A0ABY3SL74_9BACL</name>
<proteinExistence type="predicted"/>
<gene>
    <name evidence="2" type="ORF">L0M14_03070</name>
</gene>
<dbReference type="Proteomes" id="UP001649230">
    <property type="component" value="Chromosome"/>
</dbReference>
<organism evidence="2 3">
    <name type="scientific">Paenibacillus hexagrammi</name>
    <dbReference type="NCBI Taxonomy" id="2908839"/>
    <lineage>
        <taxon>Bacteria</taxon>
        <taxon>Bacillati</taxon>
        <taxon>Bacillota</taxon>
        <taxon>Bacilli</taxon>
        <taxon>Bacillales</taxon>
        <taxon>Paenibacillaceae</taxon>
        <taxon>Paenibacillus</taxon>
    </lineage>
</organism>
<dbReference type="EMBL" id="CP090978">
    <property type="protein sequence ID" value="UJF34228.1"/>
    <property type="molecule type" value="Genomic_DNA"/>
</dbReference>